<comment type="caution">
    <text evidence="1">The sequence shown here is derived from an EMBL/GenBank/DDBJ whole genome shotgun (WGS) entry which is preliminary data.</text>
</comment>
<sequence length="89" mass="10039">MLSAGMGVNAFDSNPGHQAYKDIRHGHLCVIFSIQFKIQIFKMTTLMEAEPASLLQDFGVEKRCLLSSGMSRPVDKPQARLFKWLTKPK</sequence>
<gene>
    <name evidence="1" type="ORF">C4D60_Mb11t20380</name>
</gene>
<accession>A0A4S8J5J1</accession>
<reference evidence="1 2" key="1">
    <citation type="journal article" date="2019" name="Nat. Plants">
        <title>Genome sequencing of Musa balbisiana reveals subgenome evolution and function divergence in polyploid bananas.</title>
        <authorList>
            <person name="Yao X."/>
        </authorList>
    </citation>
    <scope>NUCLEOTIDE SEQUENCE [LARGE SCALE GENOMIC DNA]</scope>
    <source>
        <strain evidence="2">cv. DH-PKW</strain>
        <tissue evidence="1">Leaves</tissue>
    </source>
</reference>
<keyword evidence="2" id="KW-1185">Reference proteome</keyword>
<name>A0A4S8J5J1_MUSBA</name>
<evidence type="ECO:0000313" key="1">
    <source>
        <dbReference type="EMBL" id="THU56740.1"/>
    </source>
</evidence>
<dbReference type="AlphaFoldDB" id="A0A4S8J5J1"/>
<proteinExistence type="predicted"/>
<organism evidence="1 2">
    <name type="scientific">Musa balbisiana</name>
    <name type="common">Banana</name>
    <dbReference type="NCBI Taxonomy" id="52838"/>
    <lineage>
        <taxon>Eukaryota</taxon>
        <taxon>Viridiplantae</taxon>
        <taxon>Streptophyta</taxon>
        <taxon>Embryophyta</taxon>
        <taxon>Tracheophyta</taxon>
        <taxon>Spermatophyta</taxon>
        <taxon>Magnoliopsida</taxon>
        <taxon>Liliopsida</taxon>
        <taxon>Zingiberales</taxon>
        <taxon>Musaceae</taxon>
        <taxon>Musa</taxon>
    </lineage>
</organism>
<dbReference type="Proteomes" id="UP000317650">
    <property type="component" value="Chromosome 11"/>
</dbReference>
<protein>
    <submittedName>
        <fullName evidence="1">Uncharacterized protein</fullName>
    </submittedName>
</protein>
<dbReference type="EMBL" id="PYDT01000007">
    <property type="protein sequence ID" value="THU56740.1"/>
    <property type="molecule type" value="Genomic_DNA"/>
</dbReference>
<evidence type="ECO:0000313" key="2">
    <source>
        <dbReference type="Proteomes" id="UP000317650"/>
    </source>
</evidence>